<dbReference type="Proteomes" id="UP000092634">
    <property type="component" value="Unassembled WGS sequence"/>
</dbReference>
<feature type="signal peptide" evidence="2">
    <location>
        <begin position="1"/>
        <end position="19"/>
    </location>
</feature>
<dbReference type="Gene3D" id="1.25.40.10">
    <property type="entry name" value="Tetratricopeptide repeat domain"/>
    <property type="match status" value="1"/>
</dbReference>
<proteinExistence type="predicted"/>
<dbReference type="AlphaFoldDB" id="A0A1E8PKN8"/>
<protein>
    <submittedName>
        <fullName evidence="3">ABC transporter permease</fullName>
    </submittedName>
</protein>
<feature type="compositionally biased region" description="Pro residues" evidence="1">
    <location>
        <begin position="236"/>
        <end position="251"/>
    </location>
</feature>
<evidence type="ECO:0000256" key="1">
    <source>
        <dbReference type="SAM" id="MobiDB-lite"/>
    </source>
</evidence>
<dbReference type="SUPFAM" id="SSF48452">
    <property type="entry name" value="TPR-like"/>
    <property type="match status" value="1"/>
</dbReference>
<dbReference type="EMBL" id="MAQB02000014">
    <property type="protein sequence ID" value="OFJ46440.1"/>
    <property type="molecule type" value="Genomic_DNA"/>
</dbReference>
<reference evidence="3 4" key="1">
    <citation type="submission" date="2016-10" db="EMBL/GenBank/DDBJ databases">
        <title>Updated version of Genome Assembly of Janthinobacterium lividum ERGS5:01.</title>
        <authorList>
            <person name="Kumar R."/>
            <person name="Acharya V."/>
            <person name="Singh D."/>
        </authorList>
    </citation>
    <scope>NUCLEOTIDE SEQUENCE [LARGE SCALE GENOMIC DNA]</scope>
    <source>
        <strain evidence="3 4">ERGS5:01</strain>
    </source>
</reference>
<gene>
    <name evidence="3" type="ORF">BA896_022085</name>
</gene>
<organism evidence="3 4">
    <name type="scientific">Janthinobacterium lividum</name>
    <dbReference type="NCBI Taxonomy" id="29581"/>
    <lineage>
        <taxon>Bacteria</taxon>
        <taxon>Pseudomonadati</taxon>
        <taxon>Pseudomonadota</taxon>
        <taxon>Betaproteobacteria</taxon>
        <taxon>Burkholderiales</taxon>
        <taxon>Oxalobacteraceae</taxon>
        <taxon>Janthinobacterium</taxon>
    </lineage>
</organism>
<name>A0A1E8PKN8_9BURK</name>
<evidence type="ECO:0000256" key="2">
    <source>
        <dbReference type="SAM" id="SignalP"/>
    </source>
</evidence>
<evidence type="ECO:0000313" key="3">
    <source>
        <dbReference type="EMBL" id="OFJ46440.1"/>
    </source>
</evidence>
<feature type="region of interest" description="Disordered" evidence="1">
    <location>
        <begin position="227"/>
        <end position="251"/>
    </location>
</feature>
<comment type="caution">
    <text evidence="3">The sequence shown here is derived from an EMBL/GenBank/DDBJ whole genome shotgun (WGS) entry which is preliminary data.</text>
</comment>
<sequence length="251" mass="26809">MKHRLFACTLAACCVHAGAAVCPPYVKHTPGGDYTSAEDRAGLPVVENFHFSRAVETLTQGMTGSLGADISYTLEHFPNHHRALASMAKLGLRLKSAQPAGARYTVSCFFERAIGFAPHDVTARMVYGNYLLATGQDAAALEQLDAAGRLAPEQATIQYNLGLMYVKKKEYEKANAHAQKAYALGFPLPGLKNKLKAAGKWREAPPAIIETQKAVQVAEAVEAAETTKAAEAARPPLMPPAVPPVEQPGGE</sequence>
<dbReference type="InterPro" id="IPR011990">
    <property type="entry name" value="TPR-like_helical_dom_sf"/>
</dbReference>
<feature type="chain" id="PRO_5009214404" evidence="2">
    <location>
        <begin position="20"/>
        <end position="251"/>
    </location>
</feature>
<keyword evidence="2" id="KW-0732">Signal</keyword>
<evidence type="ECO:0000313" key="4">
    <source>
        <dbReference type="Proteomes" id="UP000092634"/>
    </source>
</evidence>
<accession>A0A1E8PKN8</accession>